<dbReference type="EMBL" id="MNAD01000664">
    <property type="protein sequence ID" value="OJT11258.1"/>
    <property type="molecule type" value="Genomic_DNA"/>
</dbReference>
<proteinExistence type="predicted"/>
<dbReference type="Proteomes" id="UP000184267">
    <property type="component" value="Unassembled WGS sequence"/>
</dbReference>
<accession>A0A1M2VUM3</accession>
<reference evidence="1 2" key="1">
    <citation type="submission" date="2016-10" db="EMBL/GenBank/DDBJ databases">
        <title>Genome sequence of the basidiomycete white-rot fungus Trametes pubescens.</title>
        <authorList>
            <person name="Makela M.R."/>
            <person name="Granchi Z."/>
            <person name="Peng M."/>
            <person name="De Vries R.P."/>
            <person name="Grigoriev I."/>
            <person name="Riley R."/>
            <person name="Hilden K."/>
        </authorList>
    </citation>
    <scope>NUCLEOTIDE SEQUENCE [LARGE SCALE GENOMIC DNA]</scope>
    <source>
        <strain evidence="1 2">FBCC735</strain>
    </source>
</reference>
<dbReference type="AlphaFoldDB" id="A0A1M2VUM3"/>
<evidence type="ECO:0000313" key="2">
    <source>
        <dbReference type="Proteomes" id="UP000184267"/>
    </source>
</evidence>
<protein>
    <submittedName>
        <fullName evidence="1">Uncharacterized protein</fullName>
    </submittedName>
</protein>
<keyword evidence="2" id="KW-1185">Reference proteome</keyword>
<evidence type="ECO:0000313" key="1">
    <source>
        <dbReference type="EMBL" id="OJT11258.1"/>
    </source>
</evidence>
<organism evidence="1 2">
    <name type="scientific">Trametes pubescens</name>
    <name type="common">White-rot fungus</name>
    <dbReference type="NCBI Taxonomy" id="154538"/>
    <lineage>
        <taxon>Eukaryota</taxon>
        <taxon>Fungi</taxon>
        <taxon>Dikarya</taxon>
        <taxon>Basidiomycota</taxon>
        <taxon>Agaricomycotina</taxon>
        <taxon>Agaricomycetes</taxon>
        <taxon>Polyporales</taxon>
        <taxon>Polyporaceae</taxon>
        <taxon>Trametes</taxon>
    </lineage>
</organism>
<gene>
    <name evidence="1" type="ORF">TRAPUB_12211</name>
</gene>
<name>A0A1M2VUM3_TRAPU</name>
<comment type="caution">
    <text evidence="1">The sequence shown here is derived from an EMBL/GenBank/DDBJ whole genome shotgun (WGS) entry which is preliminary data.</text>
</comment>
<dbReference type="OrthoDB" id="2754554at2759"/>
<sequence>MSDFPECDFFCTFAGRVSVFPSNCGSPDLFISIARDCKCSESPVAKGAACLQSICAPQDFAALVDAEEARCPGVGAYTLSFSCALGADQ</sequence>